<evidence type="ECO:0000313" key="11">
    <source>
        <dbReference type="Proteomes" id="UP001302676"/>
    </source>
</evidence>
<dbReference type="Pfam" id="PF07732">
    <property type="entry name" value="Cu-oxidase_3"/>
    <property type="match status" value="1"/>
</dbReference>
<dbReference type="GO" id="GO:0005507">
    <property type="term" value="F:copper ion binding"/>
    <property type="evidence" value="ECO:0007669"/>
    <property type="project" value="InterPro"/>
</dbReference>
<evidence type="ECO:0000256" key="3">
    <source>
        <dbReference type="ARBA" id="ARBA00022737"/>
    </source>
</evidence>
<dbReference type="InterPro" id="IPR002355">
    <property type="entry name" value="Cu_oxidase_Cu_BS"/>
</dbReference>
<dbReference type="Gene3D" id="2.60.40.420">
    <property type="entry name" value="Cupredoxins - blue copper proteins"/>
    <property type="match status" value="3"/>
</dbReference>
<dbReference type="PANTHER" id="PTHR11709:SF71">
    <property type="entry name" value="OXIDOREDUCTASE TPCJ"/>
    <property type="match status" value="1"/>
</dbReference>
<dbReference type="GO" id="GO:0016491">
    <property type="term" value="F:oxidoreductase activity"/>
    <property type="evidence" value="ECO:0007669"/>
    <property type="project" value="UniProtKB-KW"/>
</dbReference>
<dbReference type="Pfam" id="PF00394">
    <property type="entry name" value="Cu-oxidase"/>
    <property type="match status" value="1"/>
</dbReference>
<dbReference type="Pfam" id="PF07731">
    <property type="entry name" value="Cu-oxidase_2"/>
    <property type="match status" value="1"/>
</dbReference>
<keyword evidence="3" id="KW-0677">Repeat</keyword>
<keyword evidence="2" id="KW-0479">Metal-binding</keyword>
<dbReference type="InterPro" id="IPR008972">
    <property type="entry name" value="Cupredoxin"/>
</dbReference>
<evidence type="ECO:0000256" key="1">
    <source>
        <dbReference type="ARBA" id="ARBA00010609"/>
    </source>
</evidence>
<dbReference type="InterPro" id="IPR001117">
    <property type="entry name" value="Cu-oxidase_2nd"/>
</dbReference>
<keyword evidence="6" id="KW-0325">Glycoprotein</keyword>
<organism evidence="10 11">
    <name type="scientific">Dichotomopilus funicola</name>
    <dbReference type="NCBI Taxonomy" id="1934379"/>
    <lineage>
        <taxon>Eukaryota</taxon>
        <taxon>Fungi</taxon>
        <taxon>Dikarya</taxon>
        <taxon>Ascomycota</taxon>
        <taxon>Pezizomycotina</taxon>
        <taxon>Sordariomycetes</taxon>
        <taxon>Sordariomycetidae</taxon>
        <taxon>Sordariales</taxon>
        <taxon>Chaetomiaceae</taxon>
        <taxon>Dichotomopilus</taxon>
    </lineage>
</organism>
<dbReference type="CDD" id="cd13880">
    <property type="entry name" value="CuRO_2_MaLCC_like"/>
    <property type="match status" value="1"/>
</dbReference>
<dbReference type="GeneID" id="87819849"/>
<dbReference type="PANTHER" id="PTHR11709">
    <property type="entry name" value="MULTI-COPPER OXIDASE"/>
    <property type="match status" value="1"/>
</dbReference>
<dbReference type="EMBL" id="MU853567">
    <property type="protein sequence ID" value="KAK4145568.1"/>
    <property type="molecule type" value="Genomic_DNA"/>
</dbReference>
<evidence type="ECO:0000256" key="2">
    <source>
        <dbReference type="ARBA" id="ARBA00022723"/>
    </source>
</evidence>
<dbReference type="PROSITE" id="PS00079">
    <property type="entry name" value="MULTICOPPER_OXIDASE1"/>
    <property type="match status" value="1"/>
</dbReference>
<dbReference type="InterPro" id="IPR045087">
    <property type="entry name" value="Cu-oxidase_fam"/>
</dbReference>
<name>A0AAN6ZPK6_9PEZI</name>
<evidence type="ECO:0000259" key="8">
    <source>
        <dbReference type="Pfam" id="PF07731"/>
    </source>
</evidence>
<dbReference type="RefSeq" id="XP_062638939.1">
    <property type="nucleotide sequence ID" value="XM_062783236.1"/>
</dbReference>
<dbReference type="PROSITE" id="PS00080">
    <property type="entry name" value="MULTICOPPER_OXIDASE2"/>
    <property type="match status" value="1"/>
</dbReference>
<gene>
    <name evidence="10" type="ORF">C8A04DRAFT_35617</name>
</gene>
<dbReference type="CDD" id="cd13901">
    <property type="entry name" value="CuRO_3_MaLCC_like"/>
    <property type="match status" value="1"/>
</dbReference>
<dbReference type="InterPro" id="IPR033138">
    <property type="entry name" value="Cu_oxidase_CS"/>
</dbReference>
<dbReference type="FunFam" id="2.60.40.420:FF:000021">
    <property type="entry name" value="Extracellular dihydrogeodin oxidase/laccase"/>
    <property type="match status" value="1"/>
</dbReference>
<comment type="caution">
    <text evidence="10">The sequence shown here is derived from an EMBL/GenBank/DDBJ whole genome shotgun (WGS) entry which is preliminary data.</text>
</comment>
<proteinExistence type="inferred from homology"/>
<evidence type="ECO:0000313" key="10">
    <source>
        <dbReference type="EMBL" id="KAK4145568.1"/>
    </source>
</evidence>
<accession>A0AAN6ZPK6</accession>
<evidence type="ECO:0000256" key="6">
    <source>
        <dbReference type="ARBA" id="ARBA00023180"/>
    </source>
</evidence>
<dbReference type="InterPro" id="IPR011707">
    <property type="entry name" value="Cu-oxidase-like_N"/>
</dbReference>
<evidence type="ECO:0000259" key="9">
    <source>
        <dbReference type="Pfam" id="PF07732"/>
    </source>
</evidence>
<dbReference type="FunFam" id="2.60.40.420:FF:000038">
    <property type="entry name" value="Extracellular dihydrogeodin oxidase/laccase"/>
    <property type="match status" value="1"/>
</dbReference>
<keyword evidence="5" id="KW-0186">Copper</keyword>
<evidence type="ECO:0000259" key="7">
    <source>
        <dbReference type="Pfam" id="PF00394"/>
    </source>
</evidence>
<dbReference type="SUPFAM" id="SSF49503">
    <property type="entry name" value="Cupredoxins"/>
    <property type="match status" value="3"/>
</dbReference>
<dbReference type="Proteomes" id="UP001302676">
    <property type="component" value="Unassembled WGS sequence"/>
</dbReference>
<keyword evidence="4" id="KW-0560">Oxidoreductase</keyword>
<dbReference type="AlphaFoldDB" id="A0AAN6ZPK6"/>
<evidence type="ECO:0000256" key="5">
    <source>
        <dbReference type="ARBA" id="ARBA00023008"/>
    </source>
</evidence>
<sequence length="644" mass="71043">MFVMSRVMSPPFLRRVLKLKLNLEAISSIASYPLFHHYADGDIANMKHILLLQFLLATTASDNNDSDFNPFNDQPCPNTPTTRHCWGNHSINTNYYDTTPDTNHTVEIWLTALEADCNPDGYRRRCLTFNGTVPGPLIEANWGDTLIIHVTNALTTNGTSTHWHGLRQWHTGAHDGVPGVTQCAIAPGETQTYRFRVRQYGSTWYHSHFSLQYSEGLFGPMVLHGPASAAYDEDLGVLFVQDWSHKPVFAAWDGKPKFGMTHSMSNLLVNGMNTFDCAVYGNGKGGGKGDVNCVGGGKKFELVFEPGKKYLLRLTNVALDSQFRFSIDGHKLKVIANDLVPIVPYETDSLSISAAQRYDIVVEANAEPGDYWMRAMWVDDCALVANDNPNSGTAIVRYDARSTADPTSTTNVTLPGTCADEPVESLVLYLPMDVTNIGGTTLENVNMRLTHEGVFQWTINSSSLVIDWADPTLKRVLEGDDIFPTSYNIIPVDKQNPNITHEWAILIIQNLGASVLGFVSHPVHMHGHDFWILAQVPNARWDTDPAGNSAAFNTVNPPRRDTAVLPAHGYLAIAFRLDNPGMWLVHCHLAWHASQGLALEIVKRAGDVKLGKGDRDALEETCRGWDAFVGQEGGPPFEQGGSGI</sequence>
<reference evidence="10" key="2">
    <citation type="submission" date="2023-05" db="EMBL/GenBank/DDBJ databases">
        <authorList>
            <consortium name="Lawrence Berkeley National Laboratory"/>
            <person name="Steindorff A."/>
            <person name="Hensen N."/>
            <person name="Bonometti L."/>
            <person name="Westerberg I."/>
            <person name="Brannstrom I.O."/>
            <person name="Guillou S."/>
            <person name="Cros-Aarteil S."/>
            <person name="Calhoun S."/>
            <person name="Haridas S."/>
            <person name="Kuo A."/>
            <person name="Mondo S."/>
            <person name="Pangilinan J."/>
            <person name="Riley R."/>
            <person name="Labutti K."/>
            <person name="Andreopoulos B."/>
            <person name="Lipzen A."/>
            <person name="Chen C."/>
            <person name="Yanf M."/>
            <person name="Daum C."/>
            <person name="Ng V."/>
            <person name="Clum A."/>
            <person name="Ohm R."/>
            <person name="Martin F."/>
            <person name="Silar P."/>
            <person name="Natvig D."/>
            <person name="Lalanne C."/>
            <person name="Gautier V."/>
            <person name="Ament-Velasquez S.L."/>
            <person name="Kruys A."/>
            <person name="Hutchinson M.I."/>
            <person name="Powell A.J."/>
            <person name="Barry K."/>
            <person name="Miller A.N."/>
            <person name="Grigoriev I.V."/>
            <person name="Debuchy R."/>
            <person name="Gladieux P."/>
            <person name="Thoren M.H."/>
            <person name="Johannesson H."/>
        </authorList>
    </citation>
    <scope>NUCLEOTIDE SEQUENCE</scope>
    <source>
        <strain evidence="10">CBS 141.50</strain>
    </source>
</reference>
<reference evidence="10" key="1">
    <citation type="journal article" date="2023" name="Mol. Phylogenet. Evol.">
        <title>Genome-scale phylogeny and comparative genomics of the fungal order Sordariales.</title>
        <authorList>
            <person name="Hensen N."/>
            <person name="Bonometti L."/>
            <person name="Westerberg I."/>
            <person name="Brannstrom I.O."/>
            <person name="Guillou S."/>
            <person name="Cros-Aarteil S."/>
            <person name="Calhoun S."/>
            <person name="Haridas S."/>
            <person name="Kuo A."/>
            <person name="Mondo S."/>
            <person name="Pangilinan J."/>
            <person name="Riley R."/>
            <person name="LaButti K."/>
            <person name="Andreopoulos B."/>
            <person name="Lipzen A."/>
            <person name="Chen C."/>
            <person name="Yan M."/>
            <person name="Daum C."/>
            <person name="Ng V."/>
            <person name="Clum A."/>
            <person name="Steindorff A."/>
            <person name="Ohm R.A."/>
            <person name="Martin F."/>
            <person name="Silar P."/>
            <person name="Natvig D.O."/>
            <person name="Lalanne C."/>
            <person name="Gautier V."/>
            <person name="Ament-Velasquez S.L."/>
            <person name="Kruys A."/>
            <person name="Hutchinson M.I."/>
            <person name="Powell A.J."/>
            <person name="Barry K."/>
            <person name="Miller A.N."/>
            <person name="Grigoriev I.V."/>
            <person name="Debuchy R."/>
            <person name="Gladieux P."/>
            <person name="Hiltunen Thoren M."/>
            <person name="Johannesson H."/>
        </authorList>
    </citation>
    <scope>NUCLEOTIDE SEQUENCE</scope>
    <source>
        <strain evidence="10">CBS 141.50</strain>
    </source>
</reference>
<feature type="domain" description="Plastocyanin-like" evidence="9">
    <location>
        <begin position="115"/>
        <end position="226"/>
    </location>
</feature>
<dbReference type="CDD" id="cd13854">
    <property type="entry name" value="CuRO_1_MaLCC_like"/>
    <property type="match status" value="1"/>
</dbReference>
<comment type="similarity">
    <text evidence="1">Belongs to the multicopper oxidase family.</text>
</comment>
<keyword evidence="11" id="KW-1185">Reference proteome</keyword>
<feature type="domain" description="Plastocyanin-like" evidence="7">
    <location>
        <begin position="237"/>
        <end position="399"/>
    </location>
</feature>
<protein>
    <submittedName>
        <fullName evidence="10">Multicopper oxidase-domain-containing protein</fullName>
    </submittedName>
</protein>
<feature type="domain" description="Plastocyanin-like" evidence="8">
    <location>
        <begin position="481"/>
        <end position="604"/>
    </location>
</feature>
<dbReference type="InterPro" id="IPR011706">
    <property type="entry name" value="Cu-oxidase_C"/>
</dbReference>
<evidence type="ECO:0000256" key="4">
    <source>
        <dbReference type="ARBA" id="ARBA00023002"/>
    </source>
</evidence>